<dbReference type="EMBL" id="GL883901">
    <property type="protein sequence ID" value="EGI17345.1"/>
    <property type="molecule type" value="Genomic_DNA"/>
</dbReference>
<proteinExistence type="predicted"/>
<organism evidence="1 2">
    <name type="scientific">Escherichia coli M605</name>
    <dbReference type="NCBI Taxonomy" id="656417"/>
    <lineage>
        <taxon>Bacteria</taxon>
        <taxon>Pseudomonadati</taxon>
        <taxon>Pseudomonadota</taxon>
        <taxon>Gammaproteobacteria</taxon>
        <taxon>Enterobacterales</taxon>
        <taxon>Enterobacteriaceae</taxon>
        <taxon>Escherichia</taxon>
    </lineage>
</organism>
<dbReference type="Proteomes" id="UP000004710">
    <property type="component" value="Unassembled WGS sequence"/>
</dbReference>
<evidence type="ECO:0000313" key="2">
    <source>
        <dbReference type="Proteomes" id="UP000004710"/>
    </source>
</evidence>
<gene>
    <name evidence="1" type="ORF">ECIG_00850</name>
</gene>
<reference evidence="1 2" key="1">
    <citation type="submission" date="2010-01" db="EMBL/GenBank/DDBJ databases">
        <title>The Genome Sequence of Escherichia coli M605.</title>
        <authorList>
            <consortium name="The Broad Institute Genome Sequencing Platform"/>
            <consortium name="The Broad Institute Genome Sequencing Center for Infectious Disease"/>
            <person name="Feldgarden M."/>
            <person name="Gordon D.M."/>
            <person name="Johnson J.R."/>
            <person name="Johnston B.D."/>
            <person name="Young S."/>
            <person name="Zeng Q."/>
            <person name="Koehrsen M."/>
            <person name="Alvarado L."/>
            <person name="Berlin A.M."/>
            <person name="Borenstein D."/>
            <person name="Chapman S.B."/>
            <person name="Chen Z."/>
            <person name="Engels R."/>
            <person name="Freedman E."/>
            <person name="Gellesch M."/>
            <person name="Goldberg J."/>
            <person name="Griggs A."/>
            <person name="Gujja S."/>
            <person name="Heilman E.R."/>
            <person name="Heiman D.I."/>
            <person name="Hepburn T.A."/>
            <person name="Howarth C."/>
            <person name="Jen D."/>
            <person name="Larson L."/>
            <person name="Lewis B."/>
            <person name="Mehta T."/>
            <person name="Park D."/>
            <person name="Pearson M."/>
            <person name="Richards J."/>
            <person name="Roberts A."/>
            <person name="Saif S."/>
            <person name="Shea T.D."/>
            <person name="Shenoy N."/>
            <person name="Sisk P."/>
            <person name="Stolte C."/>
            <person name="Sykes S.N."/>
            <person name="Walk T."/>
            <person name="White J."/>
            <person name="Yandava C."/>
            <person name="Haas B."/>
            <person name="Henn M.R."/>
            <person name="Nusbaum C."/>
            <person name="Birren B."/>
        </authorList>
    </citation>
    <scope>NUCLEOTIDE SEQUENCE [LARGE SCALE GENOMIC DNA]</scope>
    <source>
        <strain evidence="1 2">M605</strain>
    </source>
</reference>
<dbReference type="HOGENOM" id="CLU_3167945_0_0_6"/>
<protein>
    <submittedName>
        <fullName evidence="1">Uncharacterized protein</fullName>
    </submittedName>
</protein>
<accession>F4SXC8</accession>
<dbReference type="AlphaFoldDB" id="F4SXC8"/>
<evidence type="ECO:0000313" key="1">
    <source>
        <dbReference type="EMBL" id="EGI17345.1"/>
    </source>
</evidence>
<name>F4SXC8_ECOLX</name>
<sequence length="47" mass="5400">MDDDQETLNYLNESCAEGIDADKDLIRKNELLALSLKELYQLLVSKK</sequence>